<evidence type="ECO:0000313" key="1">
    <source>
        <dbReference type="EMBL" id="ELZ96041.1"/>
    </source>
</evidence>
<dbReference type="RefSeq" id="WP_008319072.1">
    <property type="nucleotide sequence ID" value="NZ_AOLN01000009.1"/>
</dbReference>
<organism evidence="1 2">
    <name type="scientific">Haloferax mucosum ATCC BAA-1512</name>
    <dbReference type="NCBI Taxonomy" id="662479"/>
    <lineage>
        <taxon>Archaea</taxon>
        <taxon>Methanobacteriati</taxon>
        <taxon>Methanobacteriota</taxon>
        <taxon>Stenosarchaea group</taxon>
        <taxon>Halobacteria</taxon>
        <taxon>Halobacteriales</taxon>
        <taxon>Haloferacaceae</taxon>
        <taxon>Haloferax</taxon>
    </lineage>
</organism>
<dbReference type="Proteomes" id="UP000011550">
    <property type="component" value="Unassembled WGS sequence"/>
</dbReference>
<sequence length="190" mass="20969">MKGTCKFDPSSGAALGDKQYLPDGTTGHEVVADPWGVHWTAAREGALTHGEHRSSTTALTSYFRRVQREVRDGTEHSPLTRAASLAIRRLKQASTDELDTFVWLAVAERLADKGFWSAWMLNHYVPRCPHCHSETKFRPGVGMHEAVCASSPKQHGAVDAAIERRVRSLLEAAFDDVAFDEDDPAPLALF</sequence>
<comment type="caution">
    <text evidence="1">The sequence shown here is derived from an EMBL/GenBank/DDBJ whole genome shotgun (WGS) entry which is preliminary data.</text>
</comment>
<proteinExistence type="predicted"/>
<reference evidence="1 2" key="1">
    <citation type="journal article" date="2014" name="PLoS Genet.">
        <title>Phylogenetically driven sequencing of extremely halophilic archaea reveals strategies for static and dynamic osmo-response.</title>
        <authorList>
            <person name="Becker E.A."/>
            <person name="Seitzer P.M."/>
            <person name="Tritt A."/>
            <person name="Larsen D."/>
            <person name="Krusor M."/>
            <person name="Yao A.I."/>
            <person name="Wu D."/>
            <person name="Madern D."/>
            <person name="Eisen J.A."/>
            <person name="Darling A.E."/>
            <person name="Facciotti M.T."/>
        </authorList>
    </citation>
    <scope>NUCLEOTIDE SEQUENCE [LARGE SCALE GENOMIC DNA]</scope>
    <source>
        <strain evidence="1 2">ATCC BAA-1512</strain>
    </source>
</reference>
<dbReference type="STRING" id="662479.C440_05607"/>
<dbReference type="OrthoDB" id="212263at2157"/>
<protein>
    <submittedName>
        <fullName evidence="1">Uncharacterized protein</fullName>
    </submittedName>
</protein>
<dbReference type="EMBL" id="AOLN01000009">
    <property type="protein sequence ID" value="ELZ96041.1"/>
    <property type="molecule type" value="Genomic_DNA"/>
</dbReference>
<dbReference type="AlphaFoldDB" id="M0IH23"/>
<name>M0IH23_9EURY</name>
<dbReference type="PATRIC" id="fig|662479.7.peg.1141"/>
<keyword evidence="2" id="KW-1185">Reference proteome</keyword>
<evidence type="ECO:0000313" key="2">
    <source>
        <dbReference type="Proteomes" id="UP000011550"/>
    </source>
</evidence>
<gene>
    <name evidence="1" type="ORF">C440_05607</name>
</gene>
<accession>M0IH23</accession>